<feature type="transmembrane region" description="Helical" evidence="1">
    <location>
        <begin position="36"/>
        <end position="54"/>
    </location>
</feature>
<name>A0ABV3L1C9_9RHOB</name>
<evidence type="ECO:0000313" key="3">
    <source>
        <dbReference type="EMBL" id="MEV8465365.1"/>
    </source>
</evidence>
<proteinExistence type="predicted"/>
<dbReference type="PANTHER" id="PTHR22911:SF135">
    <property type="entry name" value="BLR4310 PROTEIN"/>
    <property type="match status" value="1"/>
</dbReference>
<feature type="transmembrane region" description="Helical" evidence="1">
    <location>
        <begin position="74"/>
        <end position="92"/>
    </location>
</feature>
<feature type="transmembrane region" description="Helical" evidence="1">
    <location>
        <begin position="98"/>
        <end position="116"/>
    </location>
</feature>
<dbReference type="PANTHER" id="PTHR22911">
    <property type="entry name" value="ACYL-MALONYL CONDENSING ENZYME-RELATED"/>
    <property type="match status" value="1"/>
</dbReference>
<feature type="transmembrane region" description="Helical" evidence="1">
    <location>
        <begin position="176"/>
        <end position="195"/>
    </location>
</feature>
<evidence type="ECO:0000259" key="2">
    <source>
        <dbReference type="Pfam" id="PF00892"/>
    </source>
</evidence>
<feature type="transmembrane region" description="Helical" evidence="1">
    <location>
        <begin position="261"/>
        <end position="279"/>
    </location>
</feature>
<keyword evidence="1" id="KW-1133">Transmembrane helix</keyword>
<dbReference type="Gene3D" id="1.10.3730.20">
    <property type="match status" value="1"/>
</dbReference>
<keyword evidence="1" id="KW-0812">Transmembrane</keyword>
<dbReference type="Pfam" id="PF00892">
    <property type="entry name" value="EamA"/>
    <property type="match status" value="2"/>
</dbReference>
<evidence type="ECO:0000256" key="1">
    <source>
        <dbReference type="SAM" id="Phobius"/>
    </source>
</evidence>
<organism evidence="3 4">
    <name type="scientific">Meridianimarinicoccus marinus</name>
    <dbReference type="NCBI Taxonomy" id="3231483"/>
    <lineage>
        <taxon>Bacteria</taxon>
        <taxon>Pseudomonadati</taxon>
        <taxon>Pseudomonadota</taxon>
        <taxon>Alphaproteobacteria</taxon>
        <taxon>Rhodobacterales</taxon>
        <taxon>Paracoccaceae</taxon>
        <taxon>Meridianimarinicoccus</taxon>
    </lineage>
</organism>
<dbReference type="RefSeq" id="WP_366190793.1">
    <property type="nucleotide sequence ID" value="NZ_JBFBVU010000001.1"/>
</dbReference>
<dbReference type="InterPro" id="IPR037185">
    <property type="entry name" value="EmrE-like"/>
</dbReference>
<accession>A0ABV3L1C9</accession>
<feature type="transmembrane region" description="Helical" evidence="1">
    <location>
        <begin position="239"/>
        <end position="255"/>
    </location>
</feature>
<protein>
    <submittedName>
        <fullName evidence="3">DMT family transporter</fullName>
    </submittedName>
</protein>
<feature type="domain" description="EamA" evidence="2">
    <location>
        <begin position="5"/>
        <end position="137"/>
    </location>
</feature>
<reference evidence="3 4" key="1">
    <citation type="submission" date="2024-07" db="EMBL/GenBank/DDBJ databases">
        <authorList>
            <person name="Kang M."/>
        </authorList>
    </citation>
    <scope>NUCLEOTIDE SEQUENCE [LARGE SCALE GENOMIC DNA]</scope>
    <source>
        <strain evidence="3 4">DFM31</strain>
    </source>
</reference>
<gene>
    <name evidence="3" type="ORF">AB0T83_01035</name>
</gene>
<feature type="transmembrane region" description="Helical" evidence="1">
    <location>
        <begin position="207"/>
        <end position="227"/>
    </location>
</feature>
<keyword evidence="4" id="KW-1185">Reference proteome</keyword>
<dbReference type="InterPro" id="IPR000620">
    <property type="entry name" value="EamA_dom"/>
</dbReference>
<feature type="transmembrane region" description="Helical" evidence="1">
    <location>
        <begin position="147"/>
        <end position="164"/>
    </location>
</feature>
<evidence type="ECO:0000313" key="4">
    <source>
        <dbReference type="Proteomes" id="UP001553161"/>
    </source>
</evidence>
<dbReference type="Proteomes" id="UP001553161">
    <property type="component" value="Unassembled WGS sequence"/>
</dbReference>
<feature type="domain" description="EamA" evidence="2">
    <location>
        <begin position="148"/>
        <end position="273"/>
    </location>
</feature>
<dbReference type="EMBL" id="JBFBVU010000001">
    <property type="protein sequence ID" value="MEV8465365.1"/>
    <property type="molecule type" value="Genomic_DNA"/>
</dbReference>
<comment type="caution">
    <text evidence="3">The sequence shown here is derived from an EMBL/GenBank/DDBJ whole genome shotgun (WGS) entry which is preliminary data.</text>
</comment>
<sequence>MENIRGIVLMVASMAGFALEDMFVKSMADGLPVSQILILLGFAGALIFGTWAKLRGERLLPPEIRHPLMILRNVGEMIGTVMFVNAIVLIPLATASAILQATPLAVALGAALFMGAEVGWRRWLAILVGFAGVLMVVRPGLAGFEPASLLAVGAVFCLAARDLATRAAPAHLSSPVLSCWGFAAAGVAGLVLVPVSGAPHWPTPDHWLMLGGALGCGVAAYYAITLAMRVGDVAVVTPFRYARLIFAVIIGMLVFGERPDLWTLIGSAVIIGSGLYTLMREQMRRRAAQRALAAMTS</sequence>
<keyword evidence="1" id="KW-0472">Membrane</keyword>
<dbReference type="SUPFAM" id="SSF103481">
    <property type="entry name" value="Multidrug resistance efflux transporter EmrE"/>
    <property type="match status" value="2"/>
</dbReference>